<dbReference type="InterPro" id="IPR018490">
    <property type="entry name" value="cNMP-bd_dom_sf"/>
</dbReference>
<dbReference type="PROSITE" id="PS50042">
    <property type="entry name" value="CNMP_BINDING_3"/>
    <property type="match status" value="1"/>
</dbReference>
<dbReference type="SUPFAM" id="SSF51206">
    <property type="entry name" value="cAMP-binding domain-like"/>
    <property type="match status" value="1"/>
</dbReference>
<dbReference type="Proteomes" id="UP000433101">
    <property type="component" value="Unassembled WGS sequence"/>
</dbReference>
<dbReference type="InterPro" id="IPR050503">
    <property type="entry name" value="cAMP-dep_PK_reg_su-like"/>
</dbReference>
<accession>A0A7X3S7W1</accession>
<sequence length="167" mass="18816">MSLARDMNLLRQVPLLSDFPDDQLRLLAFSAENITYRDGQVIFREGERADGGYVIAAGEVSMERGQDEREHLGTFGAGSLIGELALLVETRRPARAVASGDVELIRIRRALFKRMLQEFPEIAASLFEAHVDRFQKTTRALSRVGNVLDQIEREAKAYRKSKRPLAD</sequence>
<dbReference type="GO" id="GO:0005829">
    <property type="term" value="C:cytosol"/>
    <property type="evidence" value="ECO:0007669"/>
    <property type="project" value="TreeGrafter"/>
</dbReference>
<dbReference type="RefSeq" id="WP_160775358.1">
    <property type="nucleotide sequence ID" value="NZ_WUMV01000003.1"/>
</dbReference>
<dbReference type="SMART" id="SM00100">
    <property type="entry name" value="cNMP"/>
    <property type="match status" value="1"/>
</dbReference>
<evidence type="ECO:0000313" key="2">
    <source>
        <dbReference type="EMBL" id="MXN65144.1"/>
    </source>
</evidence>
<dbReference type="GO" id="GO:0034236">
    <property type="term" value="F:protein kinase A catalytic subunit binding"/>
    <property type="evidence" value="ECO:0007669"/>
    <property type="project" value="TreeGrafter"/>
</dbReference>
<reference evidence="2 3" key="1">
    <citation type="submission" date="2019-12" db="EMBL/GenBank/DDBJ databases">
        <authorList>
            <person name="Li M."/>
        </authorList>
    </citation>
    <scope>NUCLEOTIDE SEQUENCE [LARGE SCALE GENOMIC DNA]</scope>
    <source>
        <strain evidence="2 3">GBMRC 2046</strain>
    </source>
</reference>
<dbReference type="Pfam" id="PF00027">
    <property type="entry name" value="cNMP_binding"/>
    <property type="match status" value="1"/>
</dbReference>
<dbReference type="CDD" id="cd00038">
    <property type="entry name" value="CAP_ED"/>
    <property type="match status" value="1"/>
</dbReference>
<dbReference type="GO" id="GO:0005952">
    <property type="term" value="C:cAMP-dependent protein kinase complex"/>
    <property type="evidence" value="ECO:0007669"/>
    <property type="project" value="InterPro"/>
</dbReference>
<keyword evidence="3" id="KW-1185">Reference proteome</keyword>
<organism evidence="2 3">
    <name type="scientific">Stappia sediminis</name>
    <dbReference type="NCBI Taxonomy" id="2692190"/>
    <lineage>
        <taxon>Bacteria</taxon>
        <taxon>Pseudomonadati</taxon>
        <taxon>Pseudomonadota</taxon>
        <taxon>Alphaproteobacteria</taxon>
        <taxon>Hyphomicrobiales</taxon>
        <taxon>Stappiaceae</taxon>
        <taxon>Stappia</taxon>
    </lineage>
</organism>
<comment type="caution">
    <text evidence="2">The sequence shown here is derived from an EMBL/GenBank/DDBJ whole genome shotgun (WGS) entry which is preliminary data.</text>
</comment>
<dbReference type="GO" id="GO:0004862">
    <property type="term" value="F:cAMP-dependent protein kinase inhibitor activity"/>
    <property type="evidence" value="ECO:0007669"/>
    <property type="project" value="TreeGrafter"/>
</dbReference>
<dbReference type="PANTHER" id="PTHR11635">
    <property type="entry name" value="CAMP-DEPENDENT PROTEIN KINASE REGULATORY CHAIN"/>
    <property type="match status" value="1"/>
</dbReference>
<proteinExistence type="predicted"/>
<dbReference type="Gene3D" id="2.60.120.10">
    <property type="entry name" value="Jelly Rolls"/>
    <property type="match status" value="1"/>
</dbReference>
<gene>
    <name evidence="2" type="ORF">GR183_09510</name>
</gene>
<dbReference type="PANTHER" id="PTHR11635:SF152">
    <property type="entry name" value="CAMP-DEPENDENT PROTEIN KINASE TYPE I REGULATORY SUBUNIT-RELATED"/>
    <property type="match status" value="1"/>
</dbReference>
<protein>
    <submittedName>
        <fullName evidence="2">Cyclic nucleotide-binding domain-containing protein</fullName>
    </submittedName>
</protein>
<evidence type="ECO:0000313" key="3">
    <source>
        <dbReference type="Proteomes" id="UP000433101"/>
    </source>
</evidence>
<evidence type="ECO:0000259" key="1">
    <source>
        <dbReference type="PROSITE" id="PS50042"/>
    </source>
</evidence>
<dbReference type="GO" id="GO:0030552">
    <property type="term" value="F:cAMP binding"/>
    <property type="evidence" value="ECO:0007669"/>
    <property type="project" value="TreeGrafter"/>
</dbReference>
<name>A0A7X3S7W1_9HYPH</name>
<feature type="domain" description="Cyclic nucleotide-binding" evidence="1">
    <location>
        <begin position="15"/>
        <end position="133"/>
    </location>
</feature>
<dbReference type="InterPro" id="IPR014710">
    <property type="entry name" value="RmlC-like_jellyroll"/>
</dbReference>
<dbReference type="AlphaFoldDB" id="A0A7X3S7W1"/>
<dbReference type="EMBL" id="WUMV01000003">
    <property type="protein sequence ID" value="MXN65144.1"/>
    <property type="molecule type" value="Genomic_DNA"/>
</dbReference>
<dbReference type="InterPro" id="IPR000595">
    <property type="entry name" value="cNMP-bd_dom"/>
</dbReference>